<dbReference type="InterPro" id="IPR056580">
    <property type="entry name" value="Ufl1_dom"/>
</dbReference>
<dbReference type="InterPro" id="IPR018611">
    <property type="entry name" value="Ufl1"/>
</dbReference>
<evidence type="ECO:0000313" key="9">
    <source>
        <dbReference type="EMBL" id="CAA2933612.1"/>
    </source>
</evidence>
<dbReference type="Gramene" id="OE9A051695T1">
    <property type="protein sequence ID" value="OE9A051695C1"/>
    <property type="gene ID" value="OE9A051695"/>
</dbReference>
<feature type="compositionally biased region" description="Low complexity" evidence="5">
    <location>
        <begin position="478"/>
        <end position="488"/>
    </location>
</feature>
<comment type="similarity">
    <text evidence="1">Belongs to the UFL1 family.</text>
</comment>
<feature type="region of interest" description="Disordered" evidence="5">
    <location>
        <begin position="403"/>
        <end position="498"/>
    </location>
</feature>
<feature type="compositionally biased region" description="Polar residues" evidence="5">
    <location>
        <begin position="415"/>
        <end position="432"/>
    </location>
</feature>
<feature type="domain" description="E3 UFM1-protein ligase 1-like N-terminal" evidence="6">
    <location>
        <begin position="4"/>
        <end position="288"/>
    </location>
</feature>
<keyword evidence="3" id="KW-0833">Ubl conjugation pathway</keyword>
<dbReference type="OrthoDB" id="10258297at2759"/>
<sequence length="822" mass="90533">MDEELLELQRQFEFAQQAKSAVRLSERNVVELVQKLQQLQIIDFDLLHTSSGKEYITPEQLRIEIVDEINKNGRISLIDLSDTTGVDLYHVEKQAQHVVSNDYSLMLINGEIISNSYWDTVSEEINERLQECSQIALAEIAAQLQVGSELILSVLEPRLGTLVKGRLEGGQLYTPAYVARVSAMVCGAARGIAVPMNLSALWSSLQVLLQEMDGFSGVTVESSFFQSLFNGLVKEGKILGSLRAGVHWTPSVFALAQKESIDSFFSQNSFISYGALQKLGILQPMQFLQSRYPEGMPLITLFVHPSLAEMLDAAVEDAIECGSWIDSLSVLPTSFVSQDVSKILSLCPSVQSALKSNKALLLGESYVFSNGFVKDLFDRIEKEMETLNFRGSDSTSLAINLLPNKDSKHGHEDGSNLSEPNKSGNQSGTTKLASEKGSKKKKGKSIGNIKTGNADTDPDLEESGATKSKKKPRKGKDSSASQVSDSNSGVKKDSDRIKDDIPGILSEELLIQKIRSMIPELEEQGIDDPERVLAALANHLRPMLVNSWRDKRKAAFTENAQKMKLVLDDLQRKLDEAFLNIQLYEKALDLFEDDQSTSVLLHKHLLRTSATPIVDSLLVNLDMHNKLKDGIEFEESQNSESSLLSAGERMALAKRLPGSLSVKSIALVETLEGKRLETFVTATRELVEESGLMLKKLDKKLERTLLHSYRKDLASQVSAETDPVSLLPKVVSLLYVQLHGKALQAPGRAISVAVKRLKDKLDDAAFKTLTDYQTATVTLLALISATTGNDEDCVSDRILSQRELLENLVPALKGLVLGSSQS</sequence>
<keyword evidence="2" id="KW-0808">Transferase</keyword>
<dbReference type="Pfam" id="PF25041">
    <property type="entry name" value="UFL1_C"/>
    <property type="match status" value="1"/>
</dbReference>
<dbReference type="PANTHER" id="PTHR31057:SF0">
    <property type="entry name" value="E3 UFM1-PROTEIN LIGASE 1"/>
    <property type="match status" value="1"/>
</dbReference>
<dbReference type="InterPro" id="IPR056761">
    <property type="entry name" value="Ufl1-like_C"/>
</dbReference>
<evidence type="ECO:0000259" key="6">
    <source>
        <dbReference type="Pfam" id="PF09743"/>
    </source>
</evidence>
<feature type="coiled-coil region" evidence="4">
    <location>
        <begin position="553"/>
        <end position="587"/>
    </location>
</feature>
<protein>
    <recommendedName>
        <fullName evidence="11">E3 UFM1-protein ligase 1 homolog</fullName>
    </recommendedName>
</protein>
<dbReference type="GO" id="GO:0034976">
    <property type="term" value="P:response to endoplasmic reticulum stress"/>
    <property type="evidence" value="ECO:0007669"/>
    <property type="project" value="TreeGrafter"/>
</dbReference>
<dbReference type="PANTHER" id="PTHR31057">
    <property type="entry name" value="E3 UFM1-PROTEIN LIGASE 1"/>
    <property type="match status" value="1"/>
</dbReference>
<comment type="caution">
    <text evidence="9">The sequence shown here is derived from an EMBL/GenBank/DDBJ whole genome shotgun (WGS) entry which is preliminary data.</text>
</comment>
<dbReference type="GO" id="GO:0005789">
    <property type="term" value="C:endoplasmic reticulum membrane"/>
    <property type="evidence" value="ECO:0007669"/>
    <property type="project" value="TreeGrafter"/>
</dbReference>
<keyword evidence="4" id="KW-0175">Coiled coil</keyword>
<gene>
    <name evidence="9" type="ORF">OLEA9_A051695</name>
</gene>
<dbReference type="Pfam" id="PF23659">
    <property type="entry name" value="UFL1"/>
    <property type="match status" value="1"/>
</dbReference>
<evidence type="ECO:0000256" key="1">
    <source>
        <dbReference type="ARBA" id="ARBA00010789"/>
    </source>
</evidence>
<dbReference type="Proteomes" id="UP000594638">
    <property type="component" value="Unassembled WGS sequence"/>
</dbReference>
<reference evidence="9 10" key="1">
    <citation type="submission" date="2019-12" db="EMBL/GenBank/DDBJ databases">
        <authorList>
            <person name="Alioto T."/>
            <person name="Alioto T."/>
            <person name="Gomez Garrido J."/>
        </authorList>
    </citation>
    <scope>NUCLEOTIDE SEQUENCE [LARGE SCALE GENOMIC DNA]</scope>
</reference>
<proteinExistence type="inferred from homology"/>
<dbReference type="AlphaFoldDB" id="A0A8S0PC83"/>
<dbReference type="InterPro" id="IPR056579">
    <property type="entry name" value="Ufl1_N"/>
</dbReference>
<accession>A0A8S0PC83</accession>
<dbReference type="GO" id="GO:0061666">
    <property type="term" value="F:UFM1 ligase activity"/>
    <property type="evidence" value="ECO:0007669"/>
    <property type="project" value="InterPro"/>
</dbReference>
<evidence type="ECO:0000256" key="3">
    <source>
        <dbReference type="ARBA" id="ARBA00022786"/>
    </source>
</evidence>
<feature type="compositionally biased region" description="Basic and acidic residues" evidence="5">
    <location>
        <begin position="405"/>
        <end position="414"/>
    </location>
</feature>
<dbReference type="EMBL" id="CACTIH010000005">
    <property type="protein sequence ID" value="CAA2933612.1"/>
    <property type="molecule type" value="Genomic_DNA"/>
</dbReference>
<feature type="domain" description="E3 UFM1-protein ligase-like C-terminal" evidence="8">
    <location>
        <begin position="702"/>
        <end position="814"/>
    </location>
</feature>
<evidence type="ECO:0000256" key="5">
    <source>
        <dbReference type="SAM" id="MobiDB-lite"/>
    </source>
</evidence>
<evidence type="ECO:0000256" key="2">
    <source>
        <dbReference type="ARBA" id="ARBA00022679"/>
    </source>
</evidence>
<feature type="domain" description="E3 UFM1-protein ligase 1-like" evidence="7">
    <location>
        <begin position="567"/>
        <end position="697"/>
    </location>
</feature>
<evidence type="ECO:0000259" key="8">
    <source>
        <dbReference type="Pfam" id="PF25041"/>
    </source>
</evidence>
<evidence type="ECO:0000259" key="7">
    <source>
        <dbReference type="Pfam" id="PF23659"/>
    </source>
</evidence>
<keyword evidence="10" id="KW-1185">Reference proteome</keyword>
<dbReference type="GO" id="GO:1990592">
    <property type="term" value="P:protein K69-linked ufmylation"/>
    <property type="evidence" value="ECO:0007669"/>
    <property type="project" value="TreeGrafter"/>
</dbReference>
<evidence type="ECO:0008006" key="11">
    <source>
        <dbReference type="Google" id="ProtNLM"/>
    </source>
</evidence>
<organism evidence="9 10">
    <name type="scientific">Olea europaea subsp. europaea</name>
    <dbReference type="NCBI Taxonomy" id="158383"/>
    <lineage>
        <taxon>Eukaryota</taxon>
        <taxon>Viridiplantae</taxon>
        <taxon>Streptophyta</taxon>
        <taxon>Embryophyta</taxon>
        <taxon>Tracheophyta</taxon>
        <taxon>Spermatophyta</taxon>
        <taxon>Magnoliopsida</taxon>
        <taxon>eudicotyledons</taxon>
        <taxon>Gunneridae</taxon>
        <taxon>Pentapetalae</taxon>
        <taxon>asterids</taxon>
        <taxon>lamiids</taxon>
        <taxon>Lamiales</taxon>
        <taxon>Oleaceae</taxon>
        <taxon>Oleeae</taxon>
        <taxon>Olea</taxon>
    </lineage>
</organism>
<name>A0A8S0PC83_OLEEU</name>
<dbReference type="Pfam" id="PF25870">
    <property type="entry name" value="WHD_UFL1_5th"/>
    <property type="match status" value="1"/>
</dbReference>
<dbReference type="GO" id="GO:0032434">
    <property type="term" value="P:regulation of proteasomal ubiquitin-dependent protein catabolic process"/>
    <property type="evidence" value="ECO:0007669"/>
    <property type="project" value="TreeGrafter"/>
</dbReference>
<dbReference type="Pfam" id="PF09743">
    <property type="entry name" value="E3_UFM1_ligase"/>
    <property type="match status" value="1"/>
</dbReference>
<evidence type="ECO:0000313" key="10">
    <source>
        <dbReference type="Proteomes" id="UP000594638"/>
    </source>
</evidence>
<evidence type="ECO:0000256" key="4">
    <source>
        <dbReference type="SAM" id="Coils"/>
    </source>
</evidence>